<accession>A0A9K3KHD7</accession>
<keyword evidence="3" id="KW-1185">Reference proteome</keyword>
<name>A0A9K3KHD7_9STRA</name>
<reference evidence="2" key="2">
    <citation type="submission" date="2021-04" db="EMBL/GenBank/DDBJ databases">
        <authorList>
            <person name="Podell S."/>
        </authorList>
    </citation>
    <scope>NUCLEOTIDE SEQUENCE</scope>
    <source>
        <strain evidence="2">Hildebrandi</strain>
    </source>
</reference>
<sequence>MHPVDFLASNCGNHHVYVDLDNAANVIARWYSQDIMMSPLGQEQYRSLITRQGGFKARDSGNGAHNTSLQISPDDEVEREEPYAGLLL</sequence>
<evidence type="ECO:0000256" key="1">
    <source>
        <dbReference type="SAM" id="MobiDB-lite"/>
    </source>
</evidence>
<dbReference type="Proteomes" id="UP000693970">
    <property type="component" value="Unassembled WGS sequence"/>
</dbReference>
<dbReference type="EMBL" id="JAGRRH010000024">
    <property type="protein sequence ID" value="KAG7343215.1"/>
    <property type="molecule type" value="Genomic_DNA"/>
</dbReference>
<feature type="region of interest" description="Disordered" evidence="1">
    <location>
        <begin position="56"/>
        <end position="88"/>
    </location>
</feature>
<evidence type="ECO:0000313" key="3">
    <source>
        <dbReference type="Proteomes" id="UP000693970"/>
    </source>
</evidence>
<comment type="caution">
    <text evidence="2">The sequence shown here is derived from an EMBL/GenBank/DDBJ whole genome shotgun (WGS) entry which is preliminary data.</text>
</comment>
<evidence type="ECO:0000313" key="2">
    <source>
        <dbReference type="EMBL" id="KAG7343215.1"/>
    </source>
</evidence>
<organism evidence="2 3">
    <name type="scientific">Nitzschia inconspicua</name>
    <dbReference type="NCBI Taxonomy" id="303405"/>
    <lineage>
        <taxon>Eukaryota</taxon>
        <taxon>Sar</taxon>
        <taxon>Stramenopiles</taxon>
        <taxon>Ochrophyta</taxon>
        <taxon>Bacillariophyta</taxon>
        <taxon>Bacillariophyceae</taxon>
        <taxon>Bacillariophycidae</taxon>
        <taxon>Bacillariales</taxon>
        <taxon>Bacillariaceae</taxon>
        <taxon>Nitzschia</taxon>
    </lineage>
</organism>
<gene>
    <name evidence="2" type="ORF">IV203_021160</name>
</gene>
<proteinExistence type="predicted"/>
<protein>
    <submittedName>
        <fullName evidence="2">Uncharacterized protein</fullName>
    </submittedName>
</protein>
<dbReference type="AlphaFoldDB" id="A0A9K3KHD7"/>
<reference evidence="2" key="1">
    <citation type="journal article" date="2021" name="Sci. Rep.">
        <title>Diploid genomic architecture of Nitzschia inconspicua, an elite biomass production diatom.</title>
        <authorList>
            <person name="Oliver A."/>
            <person name="Podell S."/>
            <person name="Pinowska A."/>
            <person name="Traller J.C."/>
            <person name="Smith S.R."/>
            <person name="McClure R."/>
            <person name="Beliaev A."/>
            <person name="Bohutskyi P."/>
            <person name="Hill E.A."/>
            <person name="Rabines A."/>
            <person name="Zheng H."/>
            <person name="Allen L.Z."/>
            <person name="Kuo A."/>
            <person name="Grigoriev I.V."/>
            <person name="Allen A.E."/>
            <person name="Hazlebeck D."/>
            <person name="Allen E.E."/>
        </authorList>
    </citation>
    <scope>NUCLEOTIDE SEQUENCE</scope>
    <source>
        <strain evidence="2">Hildebrandi</strain>
    </source>
</reference>